<name>A0A7M1RX18_9CAUD</name>
<sequence length="79" mass="8873">MIDDTITTDNHSCILTNSTINSSFAYDEFNIVDTHKSVGYMNESNYQILSQSEHNLLLPNVLTNKINTPPRIVSIVNDS</sequence>
<reference evidence="1 2" key="1">
    <citation type="submission" date="2020-07" db="EMBL/GenBank/DDBJ databases">
        <title>Taxonomic proposal: Crassvirales, a new order of highly abundant and diverse bacterial viruses.</title>
        <authorList>
            <person name="Shkoporov A.N."/>
            <person name="Stockdale S.R."/>
            <person name="Guerin E."/>
            <person name="Ross R.P."/>
            <person name="Hill C."/>
        </authorList>
    </citation>
    <scope>NUCLEOTIDE SEQUENCE [LARGE SCALE GENOMIC DNA]</scope>
</reference>
<protein>
    <submittedName>
        <fullName evidence="1">Uncharacterized protein</fullName>
    </submittedName>
</protein>
<evidence type="ECO:0000313" key="2">
    <source>
        <dbReference type="Proteomes" id="UP000594051"/>
    </source>
</evidence>
<dbReference type="RefSeq" id="YP_010110559.1">
    <property type="nucleotide sequence ID" value="NC_055872.1"/>
</dbReference>
<dbReference type="GeneID" id="65128872"/>
<keyword evidence="2" id="KW-1185">Reference proteome</keyword>
<organism evidence="1 2">
    <name type="scientific">uncultured phage cr118_1</name>
    <dbReference type="NCBI Taxonomy" id="2772063"/>
    <lineage>
        <taxon>Viruses</taxon>
        <taxon>Duplodnaviria</taxon>
        <taxon>Heunggongvirae</taxon>
        <taxon>Uroviricota</taxon>
        <taxon>Caudoviricetes</taxon>
        <taxon>Crassvirales</taxon>
        <taxon>Suoliviridae</taxon>
        <taxon>Uncouvirinae</taxon>
        <taxon>Besingivirus</taxon>
        <taxon>Besingivirus coli</taxon>
    </lineage>
</organism>
<proteinExistence type="predicted"/>
<accession>A0A7M1RX18</accession>
<dbReference type="Proteomes" id="UP000594051">
    <property type="component" value="Segment"/>
</dbReference>
<dbReference type="KEGG" id="vg:65128872"/>
<evidence type="ECO:0000313" key="1">
    <source>
        <dbReference type="EMBL" id="QOR58401.1"/>
    </source>
</evidence>
<dbReference type="EMBL" id="MT774379">
    <property type="protein sequence ID" value="QOR58401.1"/>
    <property type="molecule type" value="Genomic_DNA"/>
</dbReference>